<protein>
    <submittedName>
        <fullName evidence="3">Uncharacterized protein</fullName>
    </submittedName>
</protein>
<evidence type="ECO:0000313" key="4">
    <source>
        <dbReference type="Proteomes" id="UP001303760"/>
    </source>
</evidence>
<evidence type="ECO:0000256" key="1">
    <source>
        <dbReference type="SAM" id="Coils"/>
    </source>
</evidence>
<feature type="compositionally biased region" description="Basic residues" evidence="2">
    <location>
        <begin position="323"/>
        <end position="334"/>
    </location>
</feature>
<feature type="region of interest" description="Disordered" evidence="2">
    <location>
        <begin position="461"/>
        <end position="554"/>
    </location>
</feature>
<keyword evidence="4" id="KW-1185">Reference proteome</keyword>
<reference evidence="3" key="1">
    <citation type="journal article" date="2023" name="Mol. Phylogenet. Evol.">
        <title>Genome-scale phylogeny and comparative genomics of the fungal order Sordariales.</title>
        <authorList>
            <person name="Hensen N."/>
            <person name="Bonometti L."/>
            <person name="Westerberg I."/>
            <person name="Brannstrom I.O."/>
            <person name="Guillou S."/>
            <person name="Cros-Aarteil S."/>
            <person name="Calhoun S."/>
            <person name="Haridas S."/>
            <person name="Kuo A."/>
            <person name="Mondo S."/>
            <person name="Pangilinan J."/>
            <person name="Riley R."/>
            <person name="LaButti K."/>
            <person name="Andreopoulos B."/>
            <person name="Lipzen A."/>
            <person name="Chen C."/>
            <person name="Yan M."/>
            <person name="Daum C."/>
            <person name="Ng V."/>
            <person name="Clum A."/>
            <person name="Steindorff A."/>
            <person name="Ohm R.A."/>
            <person name="Martin F."/>
            <person name="Silar P."/>
            <person name="Natvig D.O."/>
            <person name="Lalanne C."/>
            <person name="Gautier V."/>
            <person name="Ament-Velasquez S.L."/>
            <person name="Kruys A."/>
            <person name="Hutchinson M.I."/>
            <person name="Powell A.J."/>
            <person name="Barry K."/>
            <person name="Miller A.N."/>
            <person name="Grigoriev I.V."/>
            <person name="Debuchy R."/>
            <person name="Gladieux P."/>
            <person name="Hiltunen Thoren M."/>
            <person name="Johannesson H."/>
        </authorList>
    </citation>
    <scope>NUCLEOTIDE SEQUENCE</scope>
    <source>
        <strain evidence="3">CBS 532.94</strain>
    </source>
</reference>
<organism evidence="3 4">
    <name type="scientific">Achaetomium macrosporum</name>
    <dbReference type="NCBI Taxonomy" id="79813"/>
    <lineage>
        <taxon>Eukaryota</taxon>
        <taxon>Fungi</taxon>
        <taxon>Dikarya</taxon>
        <taxon>Ascomycota</taxon>
        <taxon>Pezizomycotina</taxon>
        <taxon>Sordariomycetes</taxon>
        <taxon>Sordariomycetidae</taxon>
        <taxon>Sordariales</taxon>
        <taxon>Chaetomiaceae</taxon>
        <taxon>Achaetomium</taxon>
    </lineage>
</organism>
<feature type="region of interest" description="Disordered" evidence="2">
    <location>
        <begin position="321"/>
        <end position="373"/>
    </location>
</feature>
<feature type="compositionally biased region" description="Polar residues" evidence="2">
    <location>
        <begin position="16"/>
        <end position="33"/>
    </location>
</feature>
<dbReference type="Proteomes" id="UP001303760">
    <property type="component" value="Unassembled WGS sequence"/>
</dbReference>
<feature type="compositionally biased region" description="Basic and acidic residues" evidence="2">
    <location>
        <begin position="363"/>
        <end position="373"/>
    </location>
</feature>
<feature type="region of interest" description="Disordered" evidence="2">
    <location>
        <begin position="580"/>
        <end position="601"/>
    </location>
</feature>
<feature type="region of interest" description="Disordered" evidence="2">
    <location>
        <begin position="618"/>
        <end position="719"/>
    </location>
</feature>
<feature type="compositionally biased region" description="Low complexity" evidence="2">
    <location>
        <begin position="625"/>
        <end position="645"/>
    </location>
</feature>
<sequence length="719" mass="79903">MSLPSSPAGGAGQPLQPVSHNPQRESSLFSTSQQHRDHINFGESAFLRDSSVHEKINQFNTLALQSKQLERKTADAALKRAMLGREEAEAEMRRYRDDARMLRKQVEEGKDRERRVAERLEEVQEKYRNDREQFEQAKETLAHHKQAWEKEIRRARKAAFKAEREVVKKQEELKSCQLAQKAAEQELQAERERGKALEQEAFDARYSLVGVQEQLNQAQERVKMLEQELDATKALVRNQEEVGQFASTADTGDDVDDLTTSRKRRRVSSISEVSITDPDIEELMMLLQWERARADRALEQVNFLETECHLKICPAAKALRSSRSSRRSSLRKRASLLDAGDPMILSENRRDSTGPAQPTSGRSKTDRLRVEREPRRSAIFLPAEGIFRTVSQAEAEAMGVKSVGSSVDARTESAPSLPITPTDGDPMYRRTPSVDPPDFAVPPKERTSLLSLLNAPHRQDPETVVNIPTTPGPEPEVRQLEPEETSALPPTVEPPHLPTREISIPPTEPTSSLTAPLTDPLPSTNTDTTMSTMPYTRPHTTTSYYQPSTTTVTTTKVPLREEPQDGPTLAQRLLKMQRTPSRQAGEVVEPDKPSFDVTNPALTPTMTREQALAQIRERRGRARSVGRVQPQGTTAASAGSTGSGAEVRRKVSGTSTSASGDVPLPRRKASGELVGGRRIYGGGGEDRDRGRERDRRDVSAPNAGGAAKRAVSNVRRVKS</sequence>
<feature type="coiled-coil region" evidence="1">
    <location>
        <begin position="78"/>
        <end position="242"/>
    </location>
</feature>
<dbReference type="EMBL" id="MU860082">
    <property type="protein sequence ID" value="KAK4238817.1"/>
    <property type="molecule type" value="Genomic_DNA"/>
</dbReference>
<dbReference type="PANTHER" id="PTHR42041:SF1">
    <property type="entry name" value="DNA ENDONUCLEASE ACTIVATOR CTP1 C-TERMINAL DOMAIN-CONTAINING PROTEIN"/>
    <property type="match status" value="1"/>
</dbReference>
<proteinExistence type="predicted"/>
<comment type="caution">
    <text evidence="3">The sequence shown here is derived from an EMBL/GenBank/DDBJ whole genome shotgun (WGS) entry which is preliminary data.</text>
</comment>
<keyword evidence="1" id="KW-0175">Coiled coil</keyword>
<feature type="region of interest" description="Disordered" evidence="2">
    <location>
        <begin position="1"/>
        <end position="35"/>
    </location>
</feature>
<feature type="region of interest" description="Disordered" evidence="2">
    <location>
        <begin position="404"/>
        <end position="440"/>
    </location>
</feature>
<dbReference type="AlphaFoldDB" id="A0AAN7HBK8"/>
<evidence type="ECO:0000313" key="3">
    <source>
        <dbReference type="EMBL" id="KAK4238817.1"/>
    </source>
</evidence>
<name>A0AAN7HBK8_9PEZI</name>
<reference evidence="3" key="2">
    <citation type="submission" date="2023-05" db="EMBL/GenBank/DDBJ databases">
        <authorList>
            <consortium name="Lawrence Berkeley National Laboratory"/>
            <person name="Steindorff A."/>
            <person name="Hensen N."/>
            <person name="Bonometti L."/>
            <person name="Westerberg I."/>
            <person name="Brannstrom I.O."/>
            <person name="Guillou S."/>
            <person name="Cros-Aarteil S."/>
            <person name="Calhoun S."/>
            <person name="Haridas S."/>
            <person name="Kuo A."/>
            <person name="Mondo S."/>
            <person name="Pangilinan J."/>
            <person name="Riley R."/>
            <person name="Labutti K."/>
            <person name="Andreopoulos B."/>
            <person name="Lipzen A."/>
            <person name="Chen C."/>
            <person name="Yanf M."/>
            <person name="Daum C."/>
            <person name="Ng V."/>
            <person name="Clum A."/>
            <person name="Ohm R."/>
            <person name="Martin F."/>
            <person name="Silar P."/>
            <person name="Natvig D."/>
            <person name="Lalanne C."/>
            <person name="Gautier V."/>
            <person name="Ament-Velasquez S.L."/>
            <person name="Kruys A."/>
            <person name="Hutchinson M.I."/>
            <person name="Powell A.J."/>
            <person name="Barry K."/>
            <person name="Miller A.N."/>
            <person name="Grigoriev I.V."/>
            <person name="Debuchy R."/>
            <person name="Gladieux P."/>
            <person name="Thoren M.H."/>
            <person name="Johannesson H."/>
        </authorList>
    </citation>
    <scope>NUCLEOTIDE SEQUENCE</scope>
    <source>
        <strain evidence="3">CBS 532.94</strain>
    </source>
</reference>
<feature type="compositionally biased region" description="Polar residues" evidence="2">
    <location>
        <begin position="509"/>
        <end position="534"/>
    </location>
</feature>
<accession>A0AAN7HBK8</accession>
<dbReference type="PANTHER" id="PTHR42041">
    <property type="entry name" value="DNA ENDONUCLEASE ACTIVATOR CTP1 C-TERMINAL DOMAIN-CONTAINING PROTEIN"/>
    <property type="match status" value="1"/>
</dbReference>
<gene>
    <name evidence="3" type="ORF">C8A03DRAFT_33140</name>
</gene>
<evidence type="ECO:0000256" key="2">
    <source>
        <dbReference type="SAM" id="MobiDB-lite"/>
    </source>
</evidence>
<feature type="compositionally biased region" description="Basic and acidic residues" evidence="2">
    <location>
        <begin position="684"/>
        <end position="698"/>
    </location>
</feature>
<feature type="compositionally biased region" description="Low complexity" evidence="2">
    <location>
        <begin position="540"/>
        <end position="554"/>
    </location>
</feature>